<name>A0ABS2DDZ6_9BACI</name>
<reference evidence="2 3" key="1">
    <citation type="submission" date="2021-02" db="EMBL/GenBank/DDBJ databases">
        <title>Bacillus sp. RD4P76, an endophyte from a halophyte.</title>
        <authorList>
            <person name="Sun J.-Q."/>
        </authorList>
    </citation>
    <scope>NUCLEOTIDE SEQUENCE [LARGE SCALE GENOMIC DNA]</scope>
    <source>
        <strain evidence="2 3">RD4P76</strain>
    </source>
</reference>
<feature type="transmembrane region" description="Helical" evidence="1">
    <location>
        <begin position="70"/>
        <end position="87"/>
    </location>
</feature>
<evidence type="ECO:0000256" key="1">
    <source>
        <dbReference type="SAM" id="Phobius"/>
    </source>
</evidence>
<dbReference type="EMBL" id="JAFELM010000015">
    <property type="protein sequence ID" value="MBM6616677.1"/>
    <property type="molecule type" value="Genomic_DNA"/>
</dbReference>
<feature type="transmembrane region" description="Helical" evidence="1">
    <location>
        <begin position="99"/>
        <end position="119"/>
    </location>
</feature>
<evidence type="ECO:0000313" key="2">
    <source>
        <dbReference type="EMBL" id="MBM6616677.1"/>
    </source>
</evidence>
<organism evidence="2 3">
    <name type="scientific">Bacillus suaedaesalsae</name>
    <dbReference type="NCBI Taxonomy" id="2810349"/>
    <lineage>
        <taxon>Bacteria</taxon>
        <taxon>Bacillati</taxon>
        <taxon>Bacillota</taxon>
        <taxon>Bacilli</taxon>
        <taxon>Bacillales</taxon>
        <taxon>Bacillaceae</taxon>
        <taxon>Bacillus</taxon>
    </lineage>
</organism>
<keyword evidence="3" id="KW-1185">Reference proteome</keyword>
<evidence type="ECO:0000313" key="3">
    <source>
        <dbReference type="Proteomes" id="UP001518925"/>
    </source>
</evidence>
<proteinExistence type="predicted"/>
<feature type="transmembrane region" description="Helical" evidence="1">
    <location>
        <begin position="6"/>
        <end position="22"/>
    </location>
</feature>
<keyword evidence="1" id="KW-0812">Transmembrane</keyword>
<keyword evidence="1" id="KW-0472">Membrane</keyword>
<accession>A0ABS2DDZ6</accession>
<comment type="caution">
    <text evidence="2">The sequence shown here is derived from an EMBL/GenBank/DDBJ whole genome shotgun (WGS) entry which is preliminary data.</text>
</comment>
<feature type="transmembrane region" description="Helical" evidence="1">
    <location>
        <begin position="131"/>
        <end position="150"/>
    </location>
</feature>
<gene>
    <name evidence="2" type="ORF">JR050_03150</name>
</gene>
<dbReference type="Proteomes" id="UP001518925">
    <property type="component" value="Unassembled WGS sequence"/>
</dbReference>
<dbReference type="RefSeq" id="WP_204202066.1">
    <property type="nucleotide sequence ID" value="NZ_JAFELM010000015.1"/>
</dbReference>
<sequence>MVLKFILILCISILLLFSLKYLKKRFDSFEVFLLLLFTSYNIQNFFYLLSSPYPHLMVVEKHLQFWAARIHYGVISPVLLLWVMYVLRGNKSLSLKIATCFSWVTGGVLFDKVLLIIGVLKSKGDNWHPEINLVLSMVVLSSSIYFMEILKKILLKERVIHDE</sequence>
<protein>
    <submittedName>
        <fullName evidence="2">Uncharacterized protein</fullName>
    </submittedName>
</protein>
<feature type="transmembrane region" description="Helical" evidence="1">
    <location>
        <begin position="29"/>
        <end position="50"/>
    </location>
</feature>
<keyword evidence="1" id="KW-1133">Transmembrane helix</keyword>